<gene>
    <name evidence="2" type="ORF">F3168_08810</name>
</gene>
<dbReference type="AlphaFoldDB" id="A0A7C9KXB3"/>
<organism evidence="2 3">
    <name type="scientific">Sandarakinorhabdus fusca</name>
    <dbReference type="NCBI Taxonomy" id="1439888"/>
    <lineage>
        <taxon>Bacteria</taxon>
        <taxon>Pseudomonadati</taxon>
        <taxon>Pseudomonadota</taxon>
        <taxon>Alphaproteobacteria</taxon>
        <taxon>Sphingomonadales</taxon>
        <taxon>Sphingosinicellaceae</taxon>
        <taxon>Sandarakinorhabdus</taxon>
    </lineage>
</organism>
<dbReference type="InterPro" id="IPR011037">
    <property type="entry name" value="Pyrv_Knase-like_insert_dom_sf"/>
</dbReference>
<reference evidence="2 3" key="1">
    <citation type="submission" date="2019-09" db="EMBL/GenBank/DDBJ databases">
        <title>Polymorphobacter sp. isolated from a lake in China.</title>
        <authorList>
            <person name="Liu Z."/>
        </authorList>
    </citation>
    <scope>NUCLEOTIDE SEQUENCE [LARGE SCALE GENOMIC DNA]</scope>
    <source>
        <strain evidence="2 3">D40P</strain>
    </source>
</reference>
<dbReference type="RefSeq" id="WP_152577837.1">
    <property type="nucleotide sequence ID" value="NZ_JAATJI010000002.1"/>
</dbReference>
<dbReference type="SUPFAM" id="SSF50800">
    <property type="entry name" value="PK beta-barrel domain-like"/>
    <property type="match status" value="1"/>
</dbReference>
<dbReference type="OrthoDB" id="9786134at2"/>
<dbReference type="PANTHER" id="PTHR30212:SF2">
    <property type="entry name" value="PROTEIN YIIM"/>
    <property type="match status" value="1"/>
</dbReference>
<dbReference type="EMBL" id="WIOL01000003">
    <property type="protein sequence ID" value="MQT17362.1"/>
    <property type="molecule type" value="Genomic_DNA"/>
</dbReference>
<evidence type="ECO:0000259" key="1">
    <source>
        <dbReference type="PROSITE" id="PS51340"/>
    </source>
</evidence>
<dbReference type="PROSITE" id="PS51340">
    <property type="entry name" value="MOSC"/>
    <property type="match status" value="1"/>
</dbReference>
<feature type="domain" description="MOSC" evidence="1">
    <location>
        <begin position="35"/>
        <end position="172"/>
    </location>
</feature>
<protein>
    <submittedName>
        <fullName evidence="2">MOSC domain-containing protein</fullName>
    </submittedName>
</protein>
<dbReference type="GO" id="GO:0030151">
    <property type="term" value="F:molybdenum ion binding"/>
    <property type="evidence" value="ECO:0007669"/>
    <property type="project" value="InterPro"/>
</dbReference>
<evidence type="ECO:0000313" key="3">
    <source>
        <dbReference type="Proteomes" id="UP000481327"/>
    </source>
</evidence>
<comment type="caution">
    <text evidence="2">The sequence shown here is derived from an EMBL/GenBank/DDBJ whole genome shotgun (WGS) entry which is preliminary data.</text>
</comment>
<dbReference type="InterPro" id="IPR052353">
    <property type="entry name" value="Benzoxazolinone_Detox_Enz"/>
</dbReference>
<dbReference type="Gene3D" id="2.40.33.20">
    <property type="entry name" value="PK beta-barrel domain-like"/>
    <property type="match status" value="1"/>
</dbReference>
<dbReference type="Pfam" id="PF03473">
    <property type="entry name" value="MOSC"/>
    <property type="match status" value="1"/>
</dbReference>
<accession>A0A7C9KXB3</accession>
<sequence length="225" mass="23513">MHTPGQLLAVHIGKVARLANAGRGGAGLMTAYRKTAVAGPVAVLPLGLAGDEQGNRRVHGGPEKAVYGYPASGYAGWRAELPDIADRFGPGAMGENLVVAGQDESSLCIGDMVRCGTALLQIAQIREPCSTFAAVLGTTRVVRAMVRSGRCGWYYRVVEPGIIAPGDRHEVVDRPNPDWTVARFAAFAAGRGGTVAAIAELTTLPGLTPAWQRRAAAALASQTDR</sequence>
<proteinExistence type="predicted"/>
<dbReference type="Proteomes" id="UP000481327">
    <property type="component" value="Unassembled WGS sequence"/>
</dbReference>
<dbReference type="GO" id="GO:0003824">
    <property type="term" value="F:catalytic activity"/>
    <property type="evidence" value="ECO:0007669"/>
    <property type="project" value="InterPro"/>
</dbReference>
<dbReference type="InterPro" id="IPR005302">
    <property type="entry name" value="MoCF_Sase_C"/>
</dbReference>
<dbReference type="GO" id="GO:0030170">
    <property type="term" value="F:pyridoxal phosphate binding"/>
    <property type="evidence" value="ECO:0007669"/>
    <property type="project" value="InterPro"/>
</dbReference>
<keyword evidence="3" id="KW-1185">Reference proteome</keyword>
<evidence type="ECO:0000313" key="2">
    <source>
        <dbReference type="EMBL" id="MQT17362.1"/>
    </source>
</evidence>
<name>A0A7C9KXB3_9SPHN</name>
<dbReference type="PANTHER" id="PTHR30212">
    <property type="entry name" value="PROTEIN YIIM"/>
    <property type="match status" value="1"/>
</dbReference>